<accession>A0AAD9R743</accession>
<keyword evidence="10" id="KW-1185">Reference proteome</keyword>
<evidence type="ECO:0000256" key="3">
    <source>
        <dbReference type="ARBA" id="ARBA00022692"/>
    </source>
</evidence>
<dbReference type="Pfam" id="PF13251">
    <property type="entry name" value="DUF4042"/>
    <property type="match status" value="1"/>
</dbReference>
<reference evidence="9" key="1">
    <citation type="journal article" date="2023" name="G3 (Bethesda)">
        <title>Whole genome assembly and annotation of the endangered Caribbean coral Acropora cervicornis.</title>
        <authorList>
            <person name="Selwyn J.D."/>
            <person name="Vollmer S.V."/>
        </authorList>
    </citation>
    <scope>NUCLEOTIDE SEQUENCE</scope>
    <source>
        <strain evidence="9">K2</strain>
    </source>
</reference>
<name>A0AAD9R743_ACRCE</name>
<feature type="domain" description="DUF4042" evidence="8">
    <location>
        <begin position="510"/>
        <end position="693"/>
    </location>
</feature>
<feature type="transmembrane region" description="Helical" evidence="7">
    <location>
        <begin position="1193"/>
        <end position="1219"/>
    </location>
</feature>
<dbReference type="PROSITE" id="PS00237">
    <property type="entry name" value="G_PROTEIN_RECEP_F1_1"/>
    <property type="match status" value="1"/>
</dbReference>
<reference evidence="9" key="2">
    <citation type="journal article" date="2023" name="Science">
        <title>Genomic signatures of disease resistance in endangered staghorn corals.</title>
        <authorList>
            <person name="Vollmer S.V."/>
            <person name="Selwyn J.D."/>
            <person name="Despard B.A."/>
            <person name="Roesel C.L."/>
        </authorList>
    </citation>
    <scope>NUCLEOTIDE SEQUENCE</scope>
    <source>
        <strain evidence="9">K2</strain>
    </source>
</reference>
<evidence type="ECO:0000259" key="8">
    <source>
        <dbReference type="Pfam" id="PF13251"/>
    </source>
</evidence>
<evidence type="ECO:0000256" key="5">
    <source>
        <dbReference type="ARBA" id="ARBA00023136"/>
    </source>
</evidence>
<feature type="compositionally biased region" description="Basic residues" evidence="6">
    <location>
        <begin position="300"/>
        <end position="316"/>
    </location>
</feature>
<dbReference type="PANTHER" id="PTHR13366">
    <property type="entry name" value="MALARIA ANTIGEN-RELATED"/>
    <property type="match status" value="1"/>
</dbReference>
<dbReference type="Gene3D" id="1.25.10.10">
    <property type="entry name" value="Leucine-rich Repeat Variant"/>
    <property type="match status" value="1"/>
</dbReference>
<evidence type="ECO:0000256" key="6">
    <source>
        <dbReference type="SAM" id="MobiDB-lite"/>
    </source>
</evidence>
<dbReference type="InterPro" id="IPR025283">
    <property type="entry name" value="DUF4042"/>
</dbReference>
<dbReference type="Proteomes" id="UP001249851">
    <property type="component" value="Unassembled WGS sequence"/>
</dbReference>
<evidence type="ECO:0000256" key="7">
    <source>
        <dbReference type="SAM" id="Phobius"/>
    </source>
</evidence>
<keyword evidence="4 7" id="KW-1133">Transmembrane helix</keyword>
<comment type="subcellular location">
    <subcellularLocation>
        <location evidence="1">Membrane</location>
    </subcellularLocation>
</comment>
<keyword evidence="3 7" id="KW-0812">Transmembrane</keyword>
<gene>
    <name evidence="9" type="ORF">P5673_000512</name>
</gene>
<dbReference type="InterPro" id="IPR000276">
    <property type="entry name" value="GPCR_Rhodpsn"/>
</dbReference>
<evidence type="ECO:0000256" key="1">
    <source>
        <dbReference type="ARBA" id="ARBA00004370"/>
    </source>
</evidence>
<dbReference type="PANTHER" id="PTHR13366:SF0">
    <property type="entry name" value="HEAT REPEAT-CONTAINING PROTEIN 6"/>
    <property type="match status" value="1"/>
</dbReference>
<proteinExistence type="predicted"/>
<dbReference type="EMBL" id="JARQWQ010000001">
    <property type="protein sequence ID" value="KAK2574357.1"/>
    <property type="molecule type" value="Genomic_DNA"/>
</dbReference>
<dbReference type="SUPFAM" id="SSF81321">
    <property type="entry name" value="Family A G protein-coupled receptor-like"/>
    <property type="match status" value="1"/>
</dbReference>
<dbReference type="GO" id="GO:0004930">
    <property type="term" value="F:G protein-coupled receptor activity"/>
    <property type="evidence" value="ECO:0007669"/>
    <property type="project" value="InterPro"/>
</dbReference>
<feature type="transmembrane region" description="Helical" evidence="7">
    <location>
        <begin position="1159"/>
        <end position="1181"/>
    </location>
</feature>
<dbReference type="GO" id="GO:0016020">
    <property type="term" value="C:membrane"/>
    <property type="evidence" value="ECO:0007669"/>
    <property type="project" value="UniProtKB-SubCell"/>
</dbReference>
<evidence type="ECO:0000313" key="10">
    <source>
        <dbReference type="Proteomes" id="UP001249851"/>
    </source>
</evidence>
<evidence type="ECO:0000313" key="9">
    <source>
        <dbReference type="EMBL" id="KAK2574357.1"/>
    </source>
</evidence>
<dbReference type="SUPFAM" id="SSF48371">
    <property type="entry name" value="ARM repeat"/>
    <property type="match status" value="1"/>
</dbReference>
<dbReference type="InterPro" id="IPR052107">
    <property type="entry name" value="HEAT6"/>
</dbReference>
<feature type="region of interest" description="Disordered" evidence="6">
    <location>
        <begin position="295"/>
        <end position="332"/>
    </location>
</feature>
<dbReference type="InterPro" id="IPR011989">
    <property type="entry name" value="ARM-like"/>
</dbReference>
<evidence type="ECO:0000256" key="4">
    <source>
        <dbReference type="ARBA" id="ARBA00022989"/>
    </source>
</evidence>
<protein>
    <recommendedName>
        <fullName evidence="2">HEAT repeat-containing protein 6</fullName>
    </recommendedName>
</protein>
<organism evidence="9 10">
    <name type="scientific">Acropora cervicornis</name>
    <name type="common">Staghorn coral</name>
    <dbReference type="NCBI Taxonomy" id="6130"/>
    <lineage>
        <taxon>Eukaryota</taxon>
        <taxon>Metazoa</taxon>
        <taxon>Cnidaria</taxon>
        <taxon>Anthozoa</taxon>
        <taxon>Hexacorallia</taxon>
        <taxon>Scleractinia</taxon>
        <taxon>Astrocoeniina</taxon>
        <taxon>Acroporidae</taxon>
        <taxon>Acropora</taxon>
    </lineage>
</organism>
<evidence type="ECO:0000256" key="2">
    <source>
        <dbReference type="ARBA" id="ARBA00015263"/>
    </source>
</evidence>
<dbReference type="InterPro" id="IPR016024">
    <property type="entry name" value="ARM-type_fold"/>
</dbReference>
<dbReference type="Gene3D" id="1.20.1070.10">
    <property type="entry name" value="Rhodopsin 7-helix transmembrane proteins"/>
    <property type="match status" value="1"/>
</dbReference>
<keyword evidence="5 7" id="KW-0472">Membrane</keyword>
<comment type="caution">
    <text evidence="9">The sequence shown here is derived from an EMBL/GenBank/DDBJ whole genome shotgun (WGS) entry which is preliminary data.</text>
</comment>
<sequence>MSFRDDKDHWQDAVRRLLNLPRSNEGALVTNLNVILDELNSLDYATSVVENTEDGLGVLSKCCALVNFCEDDDFLVTKFCQLIVNLLSKQKIVLNQETVNVLVPFLVFSIKNCKKWALVNVLKALSSTLYENGSFCLEFAESLLGEDGVLVKLCRPEAQDLDMLCVAVQCIANICMSPTGLPDAVGIEDRIATNAFNLLLVLLQTSSPKLYGSEYAHFRVVNTVLRGFPHVLLHSCSGQRQNLAALLSVLKNFMFCGMPGYKPTYAERNSHKLQDIKSDDLSTVHLSTIPQKDRTYAMLSKKKKRRSNNKKPKHPPGPHSSSQSSTEWPSVDALTPKLASHPLSHEGSLPKVATCSSSVYMPTPEFAVHSVKKLEKHGLSISGKTTDFTSMRSVMEGHTPNRGVQLNSTLADTCSLPVEELVPNRAEPKGSQFGLSHSSKRSFNDTAQHIKRNVLGHNDDGVMSAGIYEKSEAESSGYQSASSLSAASSDSEYSDSEAGQIARLRSITSKVRLNVLLCLQAVIKSTDKKVLFGYWSSFVPDNSVSSSWSLFTTILKDPTPKGRSGGVAVLMDLLDGSRQFLVAAEDREQHSASTSSRPFTSFSVKLSGIVHELHRCLLQALMAETLATTKTQILKCLSILVLNSPYNRLKQGLLTKLVRQLKPLLSVKDPNLQTGALSCIRMVVCVHTPLPEVVELMRPTSAAVYTPNKGVSHISHSDPSERHTQLQASATRAAVSDFQVPPGSPWLVDWCAHAVNKLETSLVLRLEALQFLTSFVKSYIFLASSSVECLRNLACSCLKDSDSSITLGAIKLLEELARSLNNELSNDEPERLAISKEQVLYFWQELLRGPLTKILQDGMPASGPLCYLAVDCLSNVGDVILSELPVNMRMLCITLLLGLSDDDDKNVKASSIRALGVFVLYPCLKEDVLFVADTANKVLSAMTDQRLIVRMRAAWSLANISDSLVSNMSSENSAFMDDFTDMVLLKLLNTSITAADDHEKVKSNAVRALGNLLRYIRTASLEKTGVMEAVEKAVQALIRNVGFGLMKVRWNACYALGNLFRNHCLPIGSAPWTSDLFVALGNVICDCKNFKVRINAVIALSVPPERRYYGDAYSHVYTALIESLKGTEKITDFSEFKYRDTLRQQRLPRFLQLERSLSIVMNLSMCDLLAAVVIGFGYSYYNILLLHGGARQDFFIFGIVVNHVGVVTNIVSVCTISALSVERFYAISFPLRHKLCSSLCHMTILMTAEDSLCLSPVLKENQETYKGYMKEYARQLHTQELPVEDQTHEKTTTEKLSSLYKAHRRVQEGFEPNDGAVNFLKDVFAEMSIFAPSREETETETDSTLMS</sequence>